<keyword evidence="1" id="KW-0732">Signal</keyword>
<reference evidence="2" key="2">
    <citation type="journal article" date="2021" name="PeerJ">
        <title>Extensive microbial diversity within the chicken gut microbiome revealed by metagenomics and culture.</title>
        <authorList>
            <person name="Gilroy R."/>
            <person name="Ravi A."/>
            <person name="Getino M."/>
            <person name="Pursley I."/>
            <person name="Horton D.L."/>
            <person name="Alikhan N.F."/>
            <person name="Baker D."/>
            <person name="Gharbi K."/>
            <person name="Hall N."/>
            <person name="Watson M."/>
            <person name="Adriaenssens E.M."/>
            <person name="Foster-Nyarko E."/>
            <person name="Jarju S."/>
            <person name="Secka A."/>
            <person name="Antonio M."/>
            <person name="Oren A."/>
            <person name="Chaudhuri R.R."/>
            <person name="La Ragione R."/>
            <person name="Hildebrand F."/>
            <person name="Pallen M.J."/>
        </authorList>
    </citation>
    <scope>NUCLEOTIDE SEQUENCE</scope>
    <source>
        <strain evidence="2">CHK123-3438</strain>
    </source>
</reference>
<evidence type="ECO:0000313" key="3">
    <source>
        <dbReference type="Proteomes" id="UP000886860"/>
    </source>
</evidence>
<reference evidence="2" key="1">
    <citation type="submission" date="2020-10" db="EMBL/GenBank/DDBJ databases">
        <authorList>
            <person name="Gilroy R."/>
        </authorList>
    </citation>
    <scope>NUCLEOTIDE SEQUENCE</scope>
    <source>
        <strain evidence="2">CHK123-3438</strain>
    </source>
</reference>
<comment type="caution">
    <text evidence="2">The sequence shown here is derived from an EMBL/GenBank/DDBJ whole genome shotgun (WGS) entry which is preliminary data.</text>
</comment>
<dbReference type="AlphaFoldDB" id="A0A9D1GIR7"/>
<gene>
    <name evidence="2" type="ORF">IAB60_05115</name>
</gene>
<sequence length="180" mass="19544">MGNKMKAAAVLAVCALAVFGAATLGTQPSGEKRGLAVKSIPAKLFQSPEDAAEANENQYGNTSEDEAEMEMSLFRSTASVVQMEITTGLTTEYLDPLLLYPVRVVRQGEEVIINDYADLEKMGLEALYTPELLEAMSEVDPENLEIQDWKAVMGDPEGACVVLGKDENGLTGITEFRYSR</sequence>
<accession>A0A9D1GIR7</accession>
<proteinExistence type="predicted"/>
<name>A0A9D1GIR7_9FIRM</name>
<dbReference type="EMBL" id="DVKS01000084">
    <property type="protein sequence ID" value="HIT41476.1"/>
    <property type="molecule type" value="Genomic_DNA"/>
</dbReference>
<feature type="chain" id="PRO_5039504901" evidence="1">
    <location>
        <begin position="21"/>
        <end position="180"/>
    </location>
</feature>
<dbReference type="Proteomes" id="UP000886860">
    <property type="component" value="Unassembled WGS sequence"/>
</dbReference>
<evidence type="ECO:0000256" key="1">
    <source>
        <dbReference type="SAM" id="SignalP"/>
    </source>
</evidence>
<organism evidence="2 3">
    <name type="scientific">Candidatus Caccovicinus merdipullorum</name>
    <dbReference type="NCBI Taxonomy" id="2840724"/>
    <lineage>
        <taxon>Bacteria</taxon>
        <taxon>Bacillati</taxon>
        <taxon>Bacillota</taxon>
        <taxon>Clostridia</taxon>
        <taxon>Eubacteriales</taxon>
        <taxon>Candidatus Caccovicinus</taxon>
    </lineage>
</organism>
<evidence type="ECO:0000313" key="2">
    <source>
        <dbReference type="EMBL" id="HIT41476.1"/>
    </source>
</evidence>
<protein>
    <submittedName>
        <fullName evidence="2">Peptide ABC transporter substrate-binding protein</fullName>
    </submittedName>
</protein>
<feature type="signal peptide" evidence="1">
    <location>
        <begin position="1"/>
        <end position="20"/>
    </location>
</feature>